<protein>
    <recommendedName>
        <fullName evidence="4">DUF2642 domain-containing protein</fullName>
    </recommendedName>
</protein>
<sequence>MYGQNPAHHPGNPGIVHKAQSLIGRNVGISFTNGQGVSGVICGVRHNEIYVLQYLYQKQFATFHYPVSGIQDIHPFPPCQQSGGHSHGHGQGPYY</sequence>
<reference evidence="2 3" key="1">
    <citation type="journal article" date="2009" name="Int. J. Syst. Evol. Microbiol.">
        <title>Paenibacillus contaminans sp. nov., isolated from a contaminated laboratory plate.</title>
        <authorList>
            <person name="Chou J.H."/>
            <person name="Lee J.H."/>
            <person name="Lin M.C."/>
            <person name="Chang P.S."/>
            <person name="Arun A.B."/>
            <person name="Young C.C."/>
            <person name="Chen W.M."/>
        </authorList>
    </citation>
    <scope>NUCLEOTIDE SEQUENCE [LARGE SCALE GENOMIC DNA]</scope>
    <source>
        <strain evidence="2 3">CKOBP-6</strain>
    </source>
</reference>
<evidence type="ECO:0000313" key="2">
    <source>
        <dbReference type="EMBL" id="RAV22806.1"/>
    </source>
</evidence>
<comment type="caution">
    <text evidence="2">The sequence shown here is derived from an EMBL/GenBank/DDBJ whole genome shotgun (WGS) entry which is preliminary data.</text>
</comment>
<gene>
    <name evidence="2" type="ORF">DQG23_00925</name>
</gene>
<proteinExistence type="predicted"/>
<feature type="region of interest" description="Disordered" evidence="1">
    <location>
        <begin position="76"/>
        <end position="95"/>
    </location>
</feature>
<evidence type="ECO:0000313" key="3">
    <source>
        <dbReference type="Proteomes" id="UP000250369"/>
    </source>
</evidence>
<organism evidence="2 3">
    <name type="scientific">Paenibacillus contaminans</name>
    <dbReference type="NCBI Taxonomy" id="450362"/>
    <lineage>
        <taxon>Bacteria</taxon>
        <taxon>Bacillati</taxon>
        <taxon>Bacillota</taxon>
        <taxon>Bacilli</taxon>
        <taxon>Bacillales</taxon>
        <taxon>Paenibacillaceae</taxon>
        <taxon>Paenibacillus</taxon>
    </lineage>
</organism>
<evidence type="ECO:0000256" key="1">
    <source>
        <dbReference type="SAM" id="MobiDB-lite"/>
    </source>
</evidence>
<dbReference type="Proteomes" id="UP000250369">
    <property type="component" value="Unassembled WGS sequence"/>
</dbReference>
<name>A0A329MTR4_9BACL</name>
<dbReference type="AlphaFoldDB" id="A0A329MTR4"/>
<evidence type="ECO:0008006" key="4">
    <source>
        <dbReference type="Google" id="ProtNLM"/>
    </source>
</evidence>
<accession>A0A329MTR4</accession>
<dbReference type="EMBL" id="QMFB01000001">
    <property type="protein sequence ID" value="RAV22806.1"/>
    <property type="molecule type" value="Genomic_DNA"/>
</dbReference>
<keyword evidence="3" id="KW-1185">Reference proteome</keyword>
<dbReference type="OrthoDB" id="1911337at2"/>
<dbReference type="RefSeq" id="WP_113028915.1">
    <property type="nucleotide sequence ID" value="NZ_QMFB01000001.1"/>
</dbReference>